<keyword evidence="3" id="KW-1185">Reference proteome</keyword>
<comment type="caution">
    <text evidence="2">The sequence shown here is derived from an EMBL/GenBank/DDBJ whole genome shotgun (WGS) entry which is preliminary data.</text>
</comment>
<sequence length="100" mass="11389">MLIRFTQRSLIVNDEVGPMSRPAADPECDPLQPGSIWCGTHGYFFWGVNRSVALKKRMQEKGLGIKFAYFNFVFFITYPPFCLVSFLLTPVLCTYLSKGL</sequence>
<keyword evidence="1" id="KW-1133">Transmembrane helix</keyword>
<keyword evidence="1" id="KW-0472">Membrane</keyword>
<feature type="transmembrane region" description="Helical" evidence="1">
    <location>
        <begin position="67"/>
        <end position="88"/>
    </location>
</feature>
<evidence type="ECO:0000313" key="3">
    <source>
        <dbReference type="Proteomes" id="UP000887013"/>
    </source>
</evidence>
<gene>
    <name evidence="2" type="ORF">NPIL_456321</name>
</gene>
<keyword evidence="1" id="KW-0812">Transmembrane</keyword>
<evidence type="ECO:0000256" key="1">
    <source>
        <dbReference type="SAM" id="Phobius"/>
    </source>
</evidence>
<dbReference type="OrthoDB" id="6435198at2759"/>
<dbReference type="Proteomes" id="UP000887013">
    <property type="component" value="Unassembled WGS sequence"/>
</dbReference>
<organism evidence="2 3">
    <name type="scientific">Nephila pilipes</name>
    <name type="common">Giant wood spider</name>
    <name type="synonym">Nephila maculata</name>
    <dbReference type="NCBI Taxonomy" id="299642"/>
    <lineage>
        <taxon>Eukaryota</taxon>
        <taxon>Metazoa</taxon>
        <taxon>Ecdysozoa</taxon>
        <taxon>Arthropoda</taxon>
        <taxon>Chelicerata</taxon>
        <taxon>Arachnida</taxon>
        <taxon>Araneae</taxon>
        <taxon>Araneomorphae</taxon>
        <taxon>Entelegynae</taxon>
        <taxon>Araneoidea</taxon>
        <taxon>Nephilidae</taxon>
        <taxon>Nephila</taxon>
    </lineage>
</organism>
<name>A0A8X6PCC3_NEPPI</name>
<dbReference type="AlphaFoldDB" id="A0A8X6PCC3"/>
<dbReference type="EMBL" id="BMAW01019319">
    <property type="protein sequence ID" value="GFT62714.1"/>
    <property type="molecule type" value="Genomic_DNA"/>
</dbReference>
<proteinExistence type="predicted"/>
<reference evidence="2" key="1">
    <citation type="submission" date="2020-08" db="EMBL/GenBank/DDBJ databases">
        <title>Multicomponent nature underlies the extraordinary mechanical properties of spider dragline silk.</title>
        <authorList>
            <person name="Kono N."/>
            <person name="Nakamura H."/>
            <person name="Mori M."/>
            <person name="Yoshida Y."/>
            <person name="Ohtoshi R."/>
            <person name="Malay A.D."/>
            <person name="Moran D.A.P."/>
            <person name="Tomita M."/>
            <person name="Numata K."/>
            <person name="Arakawa K."/>
        </authorList>
    </citation>
    <scope>NUCLEOTIDE SEQUENCE</scope>
</reference>
<accession>A0A8X6PCC3</accession>
<evidence type="ECO:0000313" key="2">
    <source>
        <dbReference type="EMBL" id="GFT62714.1"/>
    </source>
</evidence>
<protein>
    <submittedName>
        <fullName evidence="2">Uncharacterized protein</fullName>
    </submittedName>
</protein>